<gene>
    <name evidence="1" type="ORF">OV287_54185</name>
</gene>
<dbReference type="Proteomes" id="UP001207654">
    <property type="component" value="Unassembled WGS sequence"/>
</dbReference>
<keyword evidence="2" id="KW-1185">Reference proteome</keyword>
<evidence type="ECO:0000313" key="2">
    <source>
        <dbReference type="Proteomes" id="UP001207654"/>
    </source>
</evidence>
<accession>A0ABT4AP02</accession>
<dbReference type="RefSeq" id="WP_267541951.1">
    <property type="nucleotide sequence ID" value="NZ_JAPNKA010000001.1"/>
</dbReference>
<comment type="caution">
    <text evidence="1">The sequence shown here is derived from an EMBL/GenBank/DDBJ whole genome shotgun (WGS) entry which is preliminary data.</text>
</comment>
<proteinExistence type="predicted"/>
<reference evidence="1 2" key="1">
    <citation type="submission" date="2022-11" db="EMBL/GenBank/DDBJ databases">
        <title>Minimal conservation of predation-associated metabolite biosynthetic gene clusters underscores biosynthetic potential of Myxococcota including descriptions for ten novel species: Archangium lansinium sp. nov., Myxococcus landrumus sp. nov., Nannocystis bai.</title>
        <authorList>
            <person name="Ahearne A."/>
            <person name="Stevens C."/>
            <person name="Phillips K."/>
        </authorList>
    </citation>
    <scope>NUCLEOTIDE SEQUENCE [LARGE SCALE GENOMIC DNA]</scope>
    <source>
        <strain evidence="1 2">MIWBW</strain>
    </source>
</reference>
<organism evidence="1 2">
    <name type="scientific">Archangium lansingense</name>
    <dbReference type="NCBI Taxonomy" id="2995310"/>
    <lineage>
        <taxon>Bacteria</taxon>
        <taxon>Pseudomonadati</taxon>
        <taxon>Myxococcota</taxon>
        <taxon>Myxococcia</taxon>
        <taxon>Myxococcales</taxon>
        <taxon>Cystobacterineae</taxon>
        <taxon>Archangiaceae</taxon>
        <taxon>Archangium</taxon>
    </lineage>
</organism>
<name>A0ABT4AP02_9BACT</name>
<sequence>MNGNKQLKFAIRERMKRTGESYSTARMHVLWKRSPSERTFAKRQVDLERLGTTLRSLPDFKSQLEPLLSAWTRGLRESLKVEMRFPVVAISQEWTDSISAIPKDVTESLIADALTPAIQISESISAMHQRWSEDLSHSITAVAKNVTEGVAQAAAQISETLRTTTQHYMELRSQLADALEPRAQESAQVSEILLAMSRNSRR</sequence>
<evidence type="ECO:0000313" key="1">
    <source>
        <dbReference type="EMBL" id="MCY1083420.1"/>
    </source>
</evidence>
<protein>
    <submittedName>
        <fullName evidence="1">Uncharacterized protein</fullName>
    </submittedName>
</protein>
<dbReference type="EMBL" id="JAPNKA010000001">
    <property type="protein sequence ID" value="MCY1083420.1"/>
    <property type="molecule type" value="Genomic_DNA"/>
</dbReference>